<dbReference type="GO" id="GO:0047980">
    <property type="term" value="F:hippurate hydrolase activity"/>
    <property type="evidence" value="ECO:0007669"/>
    <property type="project" value="UniProtKB-EC"/>
</dbReference>
<keyword evidence="4" id="KW-1185">Reference proteome</keyword>
<evidence type="ECO:0000313" key="4">
    <source>
        <dbReference type="Proteomes" id="UP000701702"/>
    </source>
</evidence>
<dbReference type="Gene3D" id="3.40.630.10">
    <property type="entry name" value="Zn peptidases"/>
    <property type="match status" value="1"/>
</dbReference>
<accession>A0ABM8WST1</accession>
<evidence type="ECO:0000313" key="3">
    <source>
        <dbReference type="EMBL" id="CAG9170516.1"/>
    </source>
</evidence>
<dbReference type="InterPro" id="IPR002933">
    <property type="entry name" value="Peptidase_M20"/>
</dbReference>
<dbReference type="InterPro" id="IPR017439">
    <property type="entry name" value="Amidohydrolase"/>
</dbReference>
<dbReference type="InterPro" id="IPR011650">
    <property type="entry name" value="Peptidase_M20_dimer"/>
</dbReference>
<keyword evidence="1 3" id="KW-0378">Hydrolase</keyword>
<reference evidence="3 4" key="1">
    <citation type="submission" date="2021-08" db="EMBL/GenBank/DDBJ databases">
        <authorList>
            <person name="Peeters C."/>
        </authorList>
    </citation>
    <scope>NUCLEOTIDE SEQUENCE [LARGE SCALE GENOMIC DNA]</scope>
    <source>
        <strain evidence="3 4">LMG 23994</strain>
    </source>
</reference>
<dbReference type="PIRSF" id="PIRSF005962">
    <property type="entry name" value="Pept_M20D_amidohydro"/>
    <property type="match status" value="1"/>
</dbReference>
<comment type="caution">
    <text evidence="3">The sequence shown here is derived from an EMBL/GenBank/DDBJ whole genome shotgun (WGS) entry which is preliminary data.</text>
</comment>
<dbReference type="NCBIfam" id="TIGR01891">
    <property type="entry name" value="amidohydrolases"/>
    <property type="match status" value="1"/>
</dbReference>
<evidence type="ECO:0000259" key="2">
    <source>
        <dbReference type="Pfam" id="PF07687"/>
    </source>
</evidence>
<dbReference type="Proteomes" id="UP000701702">
    <property type="component" value="Unassembled WGS sequence"/>
</dbReference>
<dbReference type="Pfam" id="PF01546">
    <property type="entry name" value="Peptidase_M20"/>
    <property type="match status" value="1"/>
</dbReference>
<dbReference type="SUPFAM" id="SSF55031">
    <property type="entry name" value="Bacterial exopeptidase dimerisation domain"/>
    <property type="match status" value="1"/>
</dbReference>
<dbReference type="PANTHER" id="PTHR11014">
    <property type="entry name" value="PEPTIDASE M20 FAMILY MEMBER"/>
    <property type="match status" value="1"/>
</dbReference>
<dbReference type="CDD" id="cd05666">
    <property type="entry name" value="M20_Acy1-like"/>
    <property type="match status" value="1"/>
</dbReference>
<dbReference type="EMBL" id="CAJZAF010000008">
    <property type="protein sequence ID" value="CAG9170516.1"/>
    <property type="molecule type" value="Genomic_DNA"/>
</dbReference>
<evidence type="ECO:0000256" key="1">
    <source>
        <dbReference type="ARBA" id="ARBA00022801"/>
    </source>
</evidence>
<sequence>MTRAPTLKPFQYLPHLLPNISIDAETFVGIRRQIHSHPELGFEVGATSKLVATLLSEWGYEVHTGIGKSGVVGQLKRGTGKRRLGIRADMDALPVVEATGLPYASQLHGKMHACGHDGHTAILLAAAKAIADHPDFDGTLNLIFQPDEENLCGARAMIEDGLFERFPCDAVFALHNMPGVPAGTFRVLPGPVSLSSDVADVTIKGVGGHGAMPHRARDPIAASAAIVTALQTVVARNVAPDDTAVVSVGFIRGGATHNVIPESVTIGLNVRAARPETRAMVEQRIREIVSLTAQAHGVEALIDYRQLTPPMVNAEAETQLAQRVCSELVGAENVVTQAPKGLNGSEDFAWMLNQVPGCYLILGNGEGEFGGCMVHNPGYDFNDAVLPLGAAAWVRLTQAYLAAQ</sequence>
<proteinExistence type="predicted"/>
<dbReference type="RefSeq" id="WP_224001658.1">
    <property type="nucleotide sequence ID" value="NZ_CAJZAF010000008.1"/>
</dbReference>
<dbReference type="PANTHER" id="PTHR11014:SF63">
    <property type="entry name" value="METALLOPEPTIDASE, PUTATIVE (AFU_ORTHOLOGUE AFUA_6G09600)-RELATED"/>
    <property type="match status" value="1"/>
</dbReference>
<dbReference type="Pfam" id="PF07687">
    <property type="entry name" value="M20_dimer"/>
    <property type="match status" value="1"/>
</dbReference>
<organism evidence="3 4">
    <name type="scientific">Cupriavidus pinatubonensis</name>
    <dbReference type="NCBI Taxonomy" id="248026"/>
    <lineage>
        <taxon>Bacteria</taxon>
        <taxon>Pseudomonadati</taxon>
        <taxon>Pseudomonadota</taxon>
        <taxon>Betaproteobacteria</taxon>
        <taxon>Burkholderiales</taxon>
        <taxon>Burkholderiaceae</taxon>
        <taxon>Cupriavidus</taxon>
    </lineage>
</organism>
<dbReference type="Gene3D" id="3.30.70.360">
    <property type="match status" value="1"/>
</dbReference>
<feature type="domain" description="Peptidase M20 dimerisation" evidence="2">
    <location>
        <begin position="200"/>
        <end position="290"/>
    </location>
</feature>
<protein>
    <submittedName>
        <fullName evidence="3">Hippurate hydrolase</fullName>
        <ecNumber evidence="3">3.5.1.32</ecNumber>
    </submittedName>
</protein>
<name>A0ABM8WST1_9BURK</name>
<dbReference type="SUPFAM" id="SSF53187">
    <property type="entry name" value="Zn-dependent exopeptidases"/>
    <property type="match status" value="1"/>
</dbReference>
<gene>
    <name evidence="3" type="primary">hipO_2</name>
    <name evidence="3" type="ORF">LMG23994_01930</name>
</gene>
<dbReference type="EC" id="3.5.1.32" evidence="3"/>
<dbReference type="InterPro" id="IPR036264">
    <property type="entry name" value="Bact_exopeptidase_dim_dom"/>
</dbReference>